<sequence>MIIHQIQEFCRGILEACDRVNANESVIQPQIISKVLEVCTAILENIPQQRQREFAKRLDLQRYTINSDSTKTTGSTEDKSTTERTITISETLSEKFQSWKASPETLFEQSSLSLNQGLYAYIDLAEEADAVKDIRLRFTKWIFYRCRESWGHNGKRKFFQRLRNDGTDVDERKCSRWLHEGKAYDVFVTMWGIGVLLIIPVTSTEAERFPLTETSNNGRNNKREAALNNLEVRGIKQAADTCHEVSKALASHLLNDEKLVSLFNKGTYPTILTLERKPPQRPTTTVIQQLKKKRKRTDAEDTGTSLGGSSEQTSGPGATISQPFPTTSVSDDDEGRPHLRRTASQEPRTAEATGLPTPLDIRDLQTGALANSIPLPERDYGGEIPNQADRFGQRRLSQVTPTNRAEHGRSSPLQNASLDTGSMTSSSSATIESTISQHIKHSASNGLSVQSTFNNSRANQTPSRSDIKNSH</sequence>
<dbReference type="AlphaFoldDB" id="A0A0P7B4U8"/>
<evidence type="ECO:0000313" key="3">
    <source>
        <dbReference type="Proteomes" id="UP000050424"/>
    </source>
</evidence>
<dbReference type="EMBL" id="LKCW01000071">
    <property type="protein sequence ID" value="KPM41075.1"/>
    <property type="molecule type" value="Genomic_DNA"/>
</dbReference>
<feature type="compositionally biased region" description="Polar residues" evidence="1">
    <location>
        <begin position="442"/>
        <end position="464"/>
    </location>
</feature>
<dbReference type="OrthoDB" id="5115443at2759"/>
<proteinExistence type="predicted"/>
<feature type="compositionally biased region" description="Polar residues" evidence="1">
    <location>
        <begin position="302"/>
        <end position="329"/>
    </location>
</feature>
<feature type="compositionally biased region" description="Low complexity" evidence="1">
    <location>
        <begin position="417"/>
        <end position="436"/>
    </location>
</feature>
<evidence type="ECO:0000256" key="1">
    <source>
        <dbReference type="SAM" id="MobiDB-lite"/>
    </source>
</evidence>
<comment type="caution">
    <text evidence="2">The sequence shown here is derived from an EMBL/GenBank/DDBJ whole genome shotgun (WGS) entry which is preliminary data.</text>
</comment>
<accession>A0A0P7B4U8</accession>
<reference evidence="2 3" key="1">
    <citation type="submission" date="2015-09" db="EMBL/GenBank/DDBJ databases">
        <title>Draft genome of a European isolate of the apple canker pathogen Neonectria ditissima.</title>
        <authorList>
            <person name="Gomez-Cortecero A."/>
            <person name="Harrison R.J."/>
            <person name="Armitage A.D."/>
        </authorList>
    </citation>
    <scope>NUCLEOTIDE SEQUENCE [LARGE SCALE GENOMIC DNA]</scope>
    <source>
        <strain evidence="2 3">R09/05</strain>
    </source>
</reference>
<feature type="region of interest" description="Disordered" evidence="1">
    <location>
        <begin position="273"/>
        <end position="471"/>
    </location>
</feature>
<organism evidence="2 3">
    <name type="scientific">Neonectria ditissima</name>
    <dbReference type="NCBI Taxonomy" id="78410"/>
    <lineage>
        <taxon>Eukaryota</taxon>
        <taxon>Fungi</taxon>
        <taxon>Dikarya</taxon>
        <taxon>Ascomycota</taxon>
        <taxon>Pezizomycotina</taxon>
        <taxon>Sordariomycetes</taxon>
        <taxon>Hypocreomycetidae</taxon>
        <taxon>Hypocreales</taxon>
        <taxon>Nectriaceae</taxon>
        <taxon>Neonectria</taxon>
    </lineage>
</organism>
<keyword evidence="3" id="KW-1185">Reference proteome</keyword>
<evidence type="ECO:0000313" key="2">
    <source>
        <dbReference type="EMBL" id="KPM41075.1"/>
    </source>
</evidence>
<gene>
    <name evidence="2" type="ORF">AK830_g5487</name>
</gene>
<name>A0A0P7B4U8_9HYPO</name>
<dbReference type="Proteomes" id="UP000050424">
    <property type="component" value="Unassembled WGS sequence"/>
</dbReference>
<protein>
    <submittedName>
        <fullName evidence="2">Uncharacterized protein</fullName>
    </submittedName>
</protein>